<dbReference type="PANTHER" id="PTHR33326:SF38">
    <property type="entry name" value="EXPRESSED PROTEIN"/>
    <property type="match status" value="1"/>
</dbReference>
<dbReference type="EMBL" id="RWGY01001012">
    <property type="protein sequence ID" value="TVT97384.1"/>
    <property type="molecule type" value="Genomic_DNA"/>
</dbReference>
<gene>
    <name evidence="3" type="ORF">EJB05_57383</name>
</gene>
<sequence length="493" mass="55324">MGRNSPTAPSPTTTAESEDYLSRNPPVDTAAKREFGDEMEAGEGETLETKIPQSSTPPHASESEKLLPSSMNPDPDLHAFLPDGTSKHHAKLREKERRGMREQKLREKELRERREQQLREKKKRKKKKRRQKEQQLRALRQSEFPSASSSGGTGADVHTSHTDSGLLDSTVVTPSAGEEALLPRVDTGEVGSNELGSTIEGTSKLETLSLNDSPPAALDSTMGAVVYASDMGGALPDSIMAPSAEEAVLPWSADLRELKEYFKEHTFDTTEDLFGFLCNSDRAARAKDQTEQPSLDKFESEPMLEPDQALPVLAPEEARPVGAQGQLSKGSKEEIARNGNQWMIEEVMVAFQKYREKKDDLKECDYKFDELHNQCFSVENYNHIFHHFNFTVKMKTTDSADWTSVLYFAEVKEIFGHKIYFCCPLEPEENGRCFACKNQRIDDLKHPIIGAFDRGGPDSTFPFMYDSASDDDEVEEYDESWFMRMKAAGVMIG</sequence>
<evidence type="ECO:0000313" key="4">
    <source>
        <dbReference type="Proteomes" id="UP000324897"/>
    </source>
</evidence>
<dbReference type="Gramene" id="TVT97384">
    <property type="protein sequence ID" value="TVT97384"/>
    <property type="gene ID" value="EJB05_57383"/>
</dbReference>
<organism evidence="3 4">
    <name type="scientific">Eragrostis curvula</name>
    <name type="common">weeping love grass</name>
    <dbReference type="NCBI Taxonomy" id="38414"/>
    <lineage>
        <taxon>Eukaryota</taxon>
        <taxon>Viridiplantae</taxon>
        <taxon>Streptophyta</taxon>
        <taxon>Embryophyta</taxon>
        <taxon>Tracheophyta</taxon>
        <taxon>Spermatophyta</taxon>
        <taxon>Magnoliopsida</taxon>
        <taxon>Liliopsida</taxon>
        <taxon>Poales</taxon>
        <taxon>Poaceae</taxon>
        <taxon>PACMAD clade</taxon>
        <taxon>Chloridoideae</taxon>
        <taxon>Eragrostideae</taxon>
        <taxon>Eragrostidinae</taxon>
        <taxon>Eragrostis</taxon>
    </lineage>
</organism>
<feature type="compositionally biased region" description="Acidic residues" evidence="1">
    <location>
        <begin position="37"/>
        <end position="46"/>
    </location>
</feature>
<feature type="domain" description="DUF3615" evidence="2">
    <location>
        <begin position="348"/>
        <end position="447"/>
    </location>
</feature>
<evidence type="ECO:0000259" key="2">
    <source>
        <dbReference type="Pfam" id="PF12274"/>
    </source>
</evidence>
<comment type="caution">
    <text evidence="3">The sequence shown here is derived from an EMBL/GenBank/DDBJ whole genome shotgun (WGS) entry which is preliminary data.</text>
</comment>
<accession>A0A5J9SDL0</accession>
<keyword evidence="4" id="KW-1185">Reference proteome</keyword>
<feature type="compositionally biased region" description="Basic and acidic residues" evidence="1">
    <location>
        <begin position="93"/>
        <end position="119"/>
    </location>
</feature>
<evidence type="ECO:0000256" key="1">
    <source>
        <dbReference type="SAM" id="MobiDB-lite"/>
    </source>
</evidence>
<protein>
    <recommendedName>
        <fullName evidence="2">DUF3615 domain-containing protein</fullName>
    </recommendedName>
</protein>
<dbReference type="Proteomes" id="UP000324897">
    <property type="component" value="Unassembled WGS sequence"/>
</dbReference>
<feature type="compositionally biased region" description="Basic residues" evidence="1">
    <location>
        <begin position="120"/>
        <end position="131"/>
    </location>
</feature>
<proteinExistence type="predicted"/>
<dbReference type="PANTHER" id="PTHR33326">
    <property type="entry name" value="OS05G0543800 PROTEIN"/>
    <property type="match status" value="1"/>
</dbReference>
<dbReference type="InterPro" id="IPR022059">
    <property type="entry name" value="DUF3615"/>
</dbReference>
<reference evidence="3 4" key="1">
    <citation type="journal article" date="2019" name="Sci. Rep.">
        <title>A high-quality genome of Eragrostis curvula grass provides insights into Poaceae evolution and supports new strategies to enhance forage quality.</title>
        <authorList>
            <person name="Carballo J."/>
            <person name="Santos B.A.C.M."/>
            <person name="Zappacosta D."/>
            <person name="Garbus I."/>
            <person name="Selva J.P."/>
            <person name="Gallo C.A."/>
            <person name="Diaz A."/>
            <person name="Albertini E."/>
            <person name="Caccamo M."/>
            <person name="Echenique V."/>
        </authorList>
    </citation>
    <scope>NUCLEOTIDE SEQUENCE [LARGE SCALE GENOMIC DNA]</scope>
    <source>
        <strain evidence="4">cv. Victoria</strain>
        <tissue evidence="3">Leaf</tissue>
    </source>
</reference>
<feature type="compositionally biased region" description="Low complexity" evidence="1">
    <location>
        <begin position="1"/>
        <end position="15"/>
    </location>
</feature>
<dbReference type="AlphaFoldDB" id="A0A5J9SDL0"/>
<name>A0A5J9SDL0_9POAL</name>
<feature type="region of interest" description="Disordered" evidence="1">
    <location>
        <begin position="1"/>
        <end position="199"/>
    </location>
</feature>
<evidence type="ECO:0000313" key="3">
    <source>
        <dbReference type="EMBL" id="TVT97384.1"/>
    </source>
</evidence>
<dbReference type="OrthoDB" id="10483917at2759"/>
<dbReference type="Pfam" id="PF12274">
    <property type="entry name" value="DUF3615"/>
    <property type="match status" value="1"/>
</dbReference>